<feature type="transmembrane region" description="Helical" evidence="1">
    <location>
        <begin position="112"/>
        <end position="129"/>
    </location>
</feature>
<reference evidence="2 3" key="1">
    <citation type="submission" date="2024-02" db="EMBL/GenBank/DDBJ databases">
        <title>A novel Wenzhouxiangellaceae bacterium, isolated from coastal sediments.</title>
        <authorList>
            <person name="Du Z.-J."/>
            <person name="Ye Y.-Q."/>
            <person name="Zhang X.-Y."/>
        </authorList>
    </citation>
    <scope>NUCLEOTIDE SEQUENCE [LARGE SCALE GENOMIC DNA]</scope>
    <source>
        <strain evidence="2 3">CH-27</strain>
    </source>
</reference>
<keyword evidence="1" id="KW-1133">Transmembrane helix</keyword>
<keyword evidence="1" id="KW-0472">Membrane</keyword>
<dbReference type="Pfam" id="PF04246">
    <property type="entry name" value="RseC_MucC"/>
    <property type="match status" value="1"/>
</dbReference>
<dbReference type="Proteomes" id="UP001359886">
    <property type="component" value="Unassembled WGS sequence"/>
</dbReference>
<dbReference type="RefSeq" id="WP_354693956.1">
    <property type="nucleotide sequence ID" value="NZ_JAZHOG010000002.1"/>
</dbReference>
<name>A0AAW9RA18_9GAMM</name>
<keyword evidence="1" id="KW-0812">Transmembrane</keyword>
<keyword evidence="3" id="KW-1185">Reference proteome</keyword>
<dbReference type="InterPro" id="IPR007359">
    <property type="entry name" value="SigmaE_reg_RseC_MucC"/>
</dbReference>
<evidence type="ECO:0000313" key="2">
    <source>
        <dbReference type="EMBL" id="MEJ8566633.1"/>
    </source>
</evidence>
<accession>A0AAW9RA18</accession>
<comment type="caution">
    <text evidence="2">The sequence shown here is derived from an EMBL/GenBank/DDBJ whole genome shotgun (WGS) entry which is preliminary data.</text>
</comment>
<gene>
    <name evidence="2" type="ORF">V3330_03245</name>
</gene>
<proteinExistence type="predicted"/>
<dbReference type="AlphaFoldDB" id="A0AAW9RA18"/>
<feature type="transmembrane region" description="Helical" evidence="1">
    <location>
        <begin position="81"/>
        <end position="100"/>
    </location>
</feature>
<sequence>MIEQQGCVIGVDGGTARIRVGPASGCPACDSGQGCGAGVFGRLLRRRPVELRLENGAGVEAGDAVFVGLPERLFLSLVARLYLLPLLAGLAGAALGHYLGTVADFSGARLDLAALAGGVTGVAVALGLTGRSNPARLRGAVTLLRRVEQHSGGACQPGEPRPGRY</sequence>
<dbReference type="PANTHER" id="PTHR35867">
    <property type="entry name" value="PROTEIN RSEC"/>
    <property type="match status" value="1"/>
</dbReference>
<evidence type="ECO:0000256" key="1">
    <source>
        <dbReference type="SAM" id="Phobius"/>
    </source>
</evidence>
<dbReference type="PANTHER" id="PTHR35867:SF1">
    <property type="entry name" value="PROTEIN RSEC"/>
    <property type="match status" value="1"/>
</dbReference>
<protein>
    <submittedName>
        <fullName evidence="2">SoxR reducing system RseC family protein</fullName>
    </submittedName>
</protein>
<evidence type="ECO:0000313" key="3">
    <source>
        <dbReference type="Proteomes" id="UP001359886"/>
    </source>
</evidence>
<dbReference type="EMBL" id="JAZHOG010000002">
    <property type="protein sequence ID" value="MEJ8566633.1"/>
    <property type="molecule type" value="Genomic_DNA"/>
</dbReference>
<organism evidence="2 3">
    <name type="scientific">Elongatibacter sediminis</name>
    <dbReference type="NCBI Taxonomy" id="3119006"/>
    <lineage>
        <taxon>Bacteria</taxon>
        <taxon>Pseudomonadati</taxon>
        <taxon>Pseudomonadota</taxon>
        <taxon>Gammaproteobacteria</taxon>
        <taxon>Chromatiales</taxon>
        <taxon>Wenzhouxiangellaceae</taxon>
        <taxon>Elongatibacter</taxon>
    </lineage>
</organism>